<gene>
    <name evidence="10" type="ORF">CINCED_3A009930</name>
</gene>
<dbReference type="GO" id="GO:0030030">
    <property type="term" value="P:cell projection organization"/>
    <property type="evidence" value="ECO:0007669"/>
    <property type="project" value="UniProtKB-KW"/>
</dbReference>
<name>A0A5E4MYL7_9HEMI</name>
<sequence length="601" mass="69539">MSLPDKDHIQMIVKGCAERAGVQVSEKLASVFYTSLIVNPHVNTNLQYNTIKKPATIGHPIVVKIIDRCIDALSDPNNPVTFCIRMQLLLEDQYRNKEYIVNKINHDNKEQIEPILKEIIDDNVNPINNENSVYYRRIIRYIILMNHMGDPTSSLCIRETSAALNNNVIRNKLSAFENQLPCTKRNLLNEIPKLVCGIQHVNNMDRRGCRKDISKIIDILPRGVEFLLENIDQELDIVIKNVNKITSWTIQCYKVDEDFLAPLFAIRIKFATVPTDELNTYKIALVFYLQYKKNLEMIKRDLSKCKTEIPVFLNKYDVTLYEIRQHLKQINNFDKDIFPKLFDLSSVWNKMIETMNYLSFTANFITKMKQIANEANYIDKRIEKSSISLDSVFNFVNKEQQQIAIDRIPLNPMCNWYSPSSGAVDRNDLFANGYCLVMLVETNGILVKYNENSGIIQYLDDWFGFSCFQAALHFGTKPSYYVNCFCNLLRSQMHLLIFFNLYDQMSEKSCVSSEITRSKNNSSKFKDAQIQTIIQYHNMKTIGSINYAQEIKKYPNQPINNISNKAIQSVQTLYVDKSDQKQMTTVDVGCNTMRDKATNTN</sequence>
<evidence type="ECO:0000256" key="2">
    <source>
        <dbReference type="ARBA" id="ARBA00010500"/>
    </source>
</evidence>
<dbReference type="GO" id="GO:0003356">
    <property type="term" value="P:regulation of cilium beat frequency"/>
    <property type="evidence" value="ECO:0007669"/>
    <property type="project" value="TreeGrafter"/>
</dbReference>
<comment type="function">
    <text evidence="9">Essential for sperm motility and is involved in the regulation of the beating frequency of motile cilia on the epithelial cells of the respiratory tract. Required for the establishment of radial spokes in sperm flagella.</text>
</comment>
<evidence type="ECO:0000256" key="6">
    <source>
        <dbReference type="ARBA" id="ARBA00023069"/>
    </source>
</evidence>
<dbReference type="EMBL" id="CABPRJ010000999">
    <property type="protein sequence ID" value="VVC34559.1"/>
    <property type="molecule type" value="Genomic_DNA"/>
</dbReference>
<evidence type="ECO:0000256" key="7">
    <source>
        <dbReference type="ARBA" id="ARBA00023212"/>
    </source>
</evidence>
<reference evidence="10 11" key="1">
    <citation type="submission" date="2019-08" db="EMBL/GenBank/DDBJ databases">
        <authorList>
            <person name="Alioto T."/>
            <person name="Alioto T."/>
            <person name="Gomez Garrido J."/>
        </authorList>
    </citation>
    <scope>NUCLEOTIDE SEQUENCE [LARGE SCALE GENOMIC DNA]</scope>
</reference>
<dbReference type="OrthoDB" id="10251073at2759"/>
<comment type="subcellular location">
    <subcellularLocation>
        <location evidence="1">Cytoplasm</location>
        <location evidence="1">Cytoskeleton</location>
        <location evidence="1">Cilium axoneme</location>
    </subcellularLocation>
</comment>
<keyword evidence="5" id="KW-0970">Cilium biogenesis/degradation</keyword>
<evidence type="ECO:0000256" key="5">
    <source>
        <dbReference type="ARBA" id="ARBA00022794"/>
    </source>
</evidence>
<dbReference type="PANTHER" id="PTHR21442">
    <property type="entry name" value="CILIA- AND FLAGELLA-ASSOCIATED PROTEIN 206"/>
    <property type="match status" value="1"/>
</dbReference>
<keyword evidence="6" id="KW-0969">Cilium</keyword>
<protein>
    <recommendedName>
        <fullName evidence="3">Cilia- and flagella-associated protein 206</fullName>
    </recommendedName>
</protein>
<keyword evidence="11" id="KW-1185">Reference proteome</keyword>
<keyword evidence="4" id="KW-0963">Cytoplasm</keyword>
<dbReference type="GO" id="GO:0036064">
    <property type="term" value="C:ciliary basal body"/>
    <property type="evidence" value="ECO:0007669"/>
    <property type="project" value="TreeGrafter"/>
</dbReference>
<evidence type="ECO:0000256" key="1">
    <source>
        <dbReference type="ARBA" id="ARBA00004430"/>
    </source>
</evidence>
<evidence type="ECO:0000256" key="3">
    <source>
        <dbReference type="ARBA" id="ARBA00021602"/>
    </source>
</evidence>
<dbReference type="Pfam" id="PF12018">
    <property type="entry name" value="FAP206"/>
    <property type="match status" value="1"/>
</dbReference>
<proteinExistence type="inferred from homology"/>
<keyword evidence="8" id="KW-0966">Cell projection</keyword>
<organism evidence="10 11">
    <name type="scientific">Cinara cedri</name>
    <dbReference type="NCBI Taxonomy" id="506608"/>
    <lineage>
        <taxon>Eukaryota</taxon>
        <taxon>Metazoa</taxon>
        <taxon>Ecdysozoa</taxon>
        <taxon>Arthropoda</taxon>
        <taxon>Hexapoda</taxon>
        <taxon>Insecta</taxon>
        <taxon>Pterygota</taxon>
        <taxon>Neoptera</taxon>
        <taxon>Paraneoptera</taxon>
        <taxon>Hemiptera</taxon>
        <taxon>Sternorrhyncha</taxon>
        <taxon>Aphidomorpha</taxon>
        <taxon>Aphidoidea</taxon>
        <taxon>Aphididae</taxon>
        <taxon>Lachninae</taxon>
        <taxon>Cinara</taxon>
    </lineage>
</organism>
<evidence type="ECO:0000256" key="8">
    <source>
        <dbReference type="ARBA" id="ARBA00023273"/>
    </source>
</evidence>
<accession>A0A5E4MYL7</accession>
<dbReference type="Proteomes" id="UP000325440">
    <property type="component" value="Unassembled WGS sequence"/>
</dbReference>
<evidence type="ECO:0000256" key="4">
    <source>
        <dbReference type="ARBA" id="ARBA00022490"/>
    </source>
</evidence>
<evidence type="ECO:0000256" key="9">
    <source>
        <dbReference type="ARBA" id="ARBA00045321"/>
    </source>
</evidence>
<dbReference type="InterPro" id="IPR021897">
    <property type="entry name" value="FAP206"/>
</dbReference>
<keyword evidence="10" id="KW-0282">Flagellum</keyword>
<dbReference type="AlphaFoldDB" id="A0A5E4MYL7"/>
<evidence type="ECO:0000313" key="11">
    <source>
        <dbReference type="Proteomes" id="UP000325440"/>
    </source>
</evidence>
<evidence type="ECO:0000313" key="10">
    <source>
        <dbReference type="EMBL" id="VVC34559.1"/>
    </source>
</evidence>
<comment type="similarity">
    <text evidence="2">Belongs to the CFAP206 family.</text>
</comment>
<dbReference type="PANTHER" id="PTHR21442:SF0">
    <property type="entry name" value="CILIA- AND FLAGELLA-ASSOCIATED PROTEIN 206"/>
    <property type="match status" value="1"/>
</dbReference>
<keyword evidence="7" id="KW-0206">Cytoskeleton</keyword>
<dbReference type="GO" id="GO:0005930">
    <property type="term" value="C:axoneme"/>
    <property type="evidence" value="ECO:0007669"/>
    <property type="project" value="UniProtKB-SubCell"/>
</dbReference>